<protein>
    <submittedName>
        <fullName evidence="2">Nitrate reductase NapE</fullName>
    </submittedName>
</protein>
<keyword evidence="1" id="KW-0472">Membrane</keyword>
<accession>A0ABU1IBU8</accession>
<organism evidence="2 3">
    <name type="scientific">Paracidovorax wautersii</name>
    <dbReference type="NCBI Taxonomy" id="1177982"/>
    <lineage>
        <taxon>Bacteria</taxon>
        <taxon>Pseudomonadati</taxon>
        <taxon>Pseudomonadota</taxon>
        <taxon>Betaproteobacteria</taxon>
        <taxon>Burkholderiales</taxon>
        <taxon>Comamonadaceae</taxon>
        <taxon>Paracidovorax</taxon>
    </lineage>
</organism>
<dbReference type="EMBL" id="JAVIZX010000001">
    <property type="protein sequence ID" value="MDR6214416.1"/>
    <property type="molecule type" value="Genomic_DNA"/>
</dbReference>
<evidence type="ECO:0000313" key="2">
    <source>
        <dbReference type="EMBL" id="MDR6214416.1"/>
    </source>
</evidence>
<gene>
    <name evidence="2" type="ORF">QE399_002105</name>
</gene>
<dbReference type="InterPro" id="IPR004448">
    <property type="entry name" value="Nitrate_reductase_NapE"/>
</dbReference>
<dbReference type="RefSeq" id="WP_309828557.1">
    <property type="nucleotide sequence ID" value="NZ_JAVIZX010000001.1"/>
</dbReference>
<reference evidence="2 3" key="1">
    <citation type="submission" date="2023-08" db="EMBL/GenBank/DDBJ databases">
        <title>Functional and genomic diversity of the sorghum phyllosphere microbiome.</title>
        <authorList>
            <person name="Shade A."/>
        </authorList>
    </citation>
    <scope>NUCLEOTIDE SEQUENCE [LARGE SCALE GENOMIC DNA]</scope>
    <source>
        <strain evidence="2 3">SORGH_AS_0335</strain>
    </source>
</reference>
<dbReference type="Pfam" id="PF06796">
    <property type="entry name" value="NapE"/>
    <property type="match status" value="1"/>
</dbReference>
<dbReference type="InterPro" id="IPR010649">
    <property type="entry name" value="NapE_TorE"/>
</dbReference>
<dbReference type="NCBIfam" id="TIGR02973">
    <property type="entry name" value="nitrate_rd_NapE"/>
    <property type="match status" value="1"/>
</dbReference>
<comment type="caution">
    <text evidence="2">The sequence shown here is derived from an EMBL/GenBank/DDBJ whole genome shotgun (WGS) entry which is preliminary data.</text>
</comment>
<feature type="transmembrane region" description="Helical" evidence="1">
    <location>
        <begin position="23"/>
        <end position="49"/>
    </location>
</feature>
<name>A0ABU1IBU8_9BURK</name>
<keyword evidence="1" id="KW-1133">Transmembrane helix</keyword>
<evidence type="ECO:0000313" key="3">
    <source>
        <dbReference type="Proteomes" id="UP001267710"/>
    </source>
</evidence>
<keyword evidence="3" id="KW-1185">Reference proteome</keyword>
<sequence>MSSNTPDAPPTGPSTRQEEARSFVFLAAVMVPVLAVLTVASYGFMVWFYQMFAGPPGS</sequence>
<keyword evidence="1" id="KW-0812">Transmembrane</keyword>
<dbReference type="Proteomes" id="UP001267710">
    <property type="component" value="Unassembled WGS sequence"/>
</dbReference>
<evidence type="ECO:0000256" key="1">
    <source>
        <dbReference type="SAM" id="Phobius"/>
    </source>
</evidence>
<proteinExistence type="predicted"/>